<dbReference type="SMART" id="SM00429">
    <property type="entry name" value="IPT"/>
    <property type="match status" value="4"/>
</dbReference>
<dbReference type="SUPFAM" id="SSF101912">
    <property type="entry name" value="Sema domain"/>
    <property type="match status" value="1"/>
</dbReference>
<dbReference type="FunFam" id="3.30.200.20:FF:000188">
    <property type="entry name" value="Hepatocyte growth factor receptor"/>
    <property type="match status" value="1"/>
</dbReference>
<evidence type="ECO:0000256" key="1">
    <source>
        <dbReference type="ARBA" id="ARBA00004479"/>
    </source>
</evidence>
<keyword evidence="8" id="KW-0732">Signal</keyword>
<organism evidence="30 31">
    <name type="scientific">Anser cygnoides</name>
    <name type="common">Swan goose</name>
    <dbReference type="NCBI Taxonomy" id="8845"/>
    <lineage>
        <taxon>Eukaryota</taxon>
        <taxon>Metazoa</taxon>
        <taxon>Chordata</taxon>
        <taxon>Craniata</taxon>
        <taxon>Vertebrata</taxon>
        <taxon>Euteleostomi</taxon>
        <taxon>Archelosauria</taxon>
        <taxon>Archosauria</taxon>
        <taxon>Dinosauria</taxon>
        <taxon>Saurischia</taxon>
        <taxon>Theropoda</taxon>
        <taxon>Coelurosauria</taxon>
        <taxon>Aves</taxon>
        <taxon>Neognathae</taxon>
        <taxon>Galloanserae</taxon>
        <taxon>Anseriformes</taxon>
        <taxon>Anatidae</taxon>
        <taxon>Anserinae</taxon>
        <taxon>Anser</taxon>
    </lineage>
</organism>
<reference evidence="30" key="2">
    <citation type="submission" date="2025-09" db="UniProtKB">
        <authorList>
            <consortium name="Ensembl"/>
        </authorList>
    </citation>
    <scope>IDENTIFICATION</scope>
</reference>
<dbReference type="InterPro" id="IPR017441">
    <property type="entry name" value="Protein_kinase_ATP_BS"/>
</dbReference>
<dbReference type="InterPro" id="IPR002165">
    <property type="entry name" value="Plexin_repeat"/>
</dbReference>
<evidence type="ECO:0000256" key="27">
    <source>
        <dbReference type="SAM" id="Phobius"/>
    </source>
</evidence>
<evidence type="ECO:0000256" key="24">
    <source>
        <dbReference type="PROSITE-ProRule" id="PRU00352"/>
    </source>
</evidence>
<evidence type="ECO:0000256" key="15">
    <source>
        <dbReference type="ARBA" id="ARBA00023136"/>
    </source>
</evidence>
<evidence type="ECO:0000256" key="8">
    <source>
        <dbReference type="ARBA" id="ARBA00022729"/>
    </source>
</evidence>
<dbReference type="PRINTS" id="PR00109">
    <property type="entry name" value="TYRKINASE"/>
</dbReference>
<dbReference type="InterPro" id="IPR002909">
    <property type="entry name" value="IPT_dom"/>
</dbReference>
<dbReference type="EC" id="2.7.10.1" evidence="3"/>
<dbReference type="CDD" id="cd05058">
    <property type="entry name" value="PTKc_Met_Ron"/>
    <property type="match status" value="1"/>
</dbReference>
<evidence type="ECO:0000256" key="5">
    <source>
        <dbReference type="ARBA" id="ARBA00022553"/>
    </source>
</evidence>
<feature type="binding site" evidence="25">
    <location>
        <position position="1377"/>
    </location>
    <ligand>
        <name>ATP</name>
        <dbReference type="ChEBI" id="CHEBI:30616"/>
    </ligand>
</feature>
<keyword evidence="9" id="KW-0677">Repeat</keyword>
<evidence type="ECO:0000259" key="29">
    <source>
        <dbReference type="PROSITE" id="PS51004"/>
    </source>
</evidence>
<dbReference type="FunFam" id="2.60.40.10:FF:000213">
    <property type="entry name" value="Hepatocyte growth factor receptor"/>
    <property type="match status" value="1"/>
</dbReference>
<sequence length="1648" mass="182048">MRRGRRVSAALCQTGSLNPDYTHPLIRITPSTGQGAAGTGAKFIGHFASREGQGQTLGVPQPCPAPRAELFPPLGRRHLTLLLPRTPPPGSGRGLGGRRKGGGCLHQPAPYPKGRGSRPGGTEATHTRYAVSHGQVGTAPEGRREPRGPADLPLGAASSAPEAPEGRSRPAAQVPAGREGRGQGGREGGKEGGRRRQQPPKRHRRHRGAARGRGGVCGLRPAPLRPAPPGRQPRAGNREPGTENREPGTGSWEPAAARPAPIKPLTMKPVTAYPSGIILLLFALLQRSHGQCKEAAKKSEMNLSVKYDLPNFITETPIQNVVLYKNHVYIGAVNKIYVLNETLQNISVYKTGPVLENPDCTPCEDCKDKANLSSSVWKDNVNMALLLETYYDDQLISCGSVSGGICHRHIIPPDNPADIESEVHCMYSPQVDGEPDNCPDCVVSTLGTKVLVTEKDRFVNFFVGNTVTSAFQPPHVLHSISVRRLKETQDGFEFLTDQSYIDILPQFRDSYPIRYVHAFENDHFAYFLTVQRESLDSQAFHTRIIRFCTLDSEMRSYMEMPLECIFTEKRRKRSIRKEVFNILQAAYVSKPGAALAHEMGLGLNDDILYGVFAQSKPDSSEPTNRSAVCAVSVRTINEFFNKIVDKQNMKCLQHFYGKDSKYCLNRAFSRNASYCRAQDDEYRLEVTTPLQRVDLFMGQFNNVLLTSISVFTNGNLTVANLGTSEGRFMQIVVSRSEPTAPHVSFQLDSHPVSPQVVVENSVAADGYTLVVTGKKITKVPLNGPGCHHFQSCSQCLLAPAFMRCGWCGERCLRSPECTGGTWTQETCLPRVYEILPSSAPLEGGTKLTLCGWDFGFSKNNRFELKNTVVHIGGQICSLEAKSSNKNKLECTVPAAKNASFNISSSVSVGHGKTLFNTFSYVNPIITSISPTYGPKSGGTLLTVAGKYLNSGKSRKIFVGEKPCILKSISASTVECYTPAQRIPQEYRVRVGIDEASRDAKGHFTYREDPVVLNIHPAKSFLSGGSTITAQGINLNSVCFPQMVITVPKLGMNFSVACSHRSSSEIICCTTPSLKAFNLQPPFVTKVFFIFDGVSSLYFDFDYVNNPVFKHFEKPVFISRGNPNVLEIKGNYIDSEAVKGEVLKVGNKSCENLLLQSESILCTVPSDLLKSNSELNIEWKQEVLSTVIGKVLIKQDQNFTGLIAGVVSTSVLIFIILVFFFWRRKNKQIKDLGSDLVRYDGRVHTPHLDRLVSARSVSPTTEMVSSESVDYRSTFLEDQFPSMSQNGSCRPAQYPHSDLSPILSSGDSDLASPLLQTNVHIDISALNPDLVKEVQHVVIGADSLIVHFSEVIGRGHFGCVYHGTLLDNDGRKIHCAVKSLNRITDLEEVAQFLKEGIIMKDFTHPNVLSLLGICLPNEGSPLVVLPYMKHGDLRNFIRNETHNPTVKDLIGFGLQVAKGMKYLASKKFVHRDLAARNCMLDEKFTVKVADFGLARDVYDKEYYSVHNKTGAKLPVKWMALESLQTQKFTTKSDVWSFGVLLWELMTRGAPPYPDVNSFDITVYLLQGRRLLQPEYCPDPLYEVMLKCWHPKPEMRPAFSELVSKISTIFSTFIGEHYVHVNATYVNVKCIAPYPSLLSSQDNTDMDVDT</sequence>
<dbReference type="InterPro" id="IPR001245">
    <property type="entry name" value="Ser-Thr/Tyr_kinase_cat_dom"/>
</dbReference>
<dbReference type="CDD" id="cd01180">
    <property type="entry name" value="IPT_plexin_repeat1"/>
    <property type="match status" value="1"/>
</dbReference>
<feature type="domain" description="Protein kinase" evidence="28">
    <location>
        <begin position="1345"/>
        <end position="1612"/>
    </location>
</feature>
<keyword evidence="5" id="KW-0597">Phosphoprotein</keyword>
<dbReference type="GO" id="GO:0004714">
    <property type="term" value="F:transmembrane receptor protein tyrosine kinase activity"/>
    <property type="evidence" value="ECO:0007669"/>
    <property type="project" value="UniProtKB-EC"/>
</dbReference>
<dbReference type="SUPFAM" id="SSF81296">
    <property type="entry name" value="E set domains"/>
    <property type="match status" value="3"/>
</dbReference>
<keyword evidence="14 27" id="KW-1133">Transmembrane helix</keyword>
<keyword evidence="31" id="KW-1185">Reference proteome</keyword>
<dbReference type="FunFam" id="2.60.40.10:FF:002708">
    <property type="entry name" value="Hepatocyte growth factor receptor"/>
    <property type="match status" value="1"/>
</dbReference>
<keyword evidence="16" id="KW-0829">Tyrosine-protein kinase</keyword>
<dbReference type="InterPro" id="IPR031148">
    <property type="entry name" value="Plexin"/>
</dbReference>
<dbReference type="PROSITE" id="PS50011">
    <property type="entry name" value="PROTEIN_KINASE_DOM"/>
    <property type="match status" value="1"/>
</dbReference>
<evidence type="ECO:0000256" key="17">
    <source>
        <dbReference type="ARBA" id="ARBA00023157"/>
    </source>
</evidence>
<dbReference type="Gene3D" id="3.30.200.20">
    <property type="entry name" value="Phosphorylase Kinase, domain 1"/>
    <property type="match status" value="1"/>
</dbReference>
<dbReference type="Pfam" id="PF01437">
    <property type="entry name" value="PSI"/>
    <property type="match status" value="1"/>
</dbReference>
<dbReference type="GO" id="GO:0048513">
    <property type="term" value="P:animal organ development"/>
    <property type="evidence" value="ECO:0007669"/>
    <property type="project" value="UniProtKB-ARBA"/>
</dbReference>
<dbReference type="CDD" id="cd00603">
    <property type="entry name" value="IPT_PCSR"/>
    <property type="match status" value="1"/>
</dbReference>
<feature type="region of interest" description="Disordered" evidence="26">
    <location>
        <begin position="80"/>
        <end position="257"/>
    </location>
</feature>
<evidence type="ECO:0000256" key="10">
    <source>
        <dbReference type="ARBA" id="ARBA00022741"/>
    </source>
</evidence>
<dbReference type="Pfam" id="PF01833">
    <property type="entry name" value="TIG"/>
    <property type="match status" value="3"/>
</dbReference>
<comment type="subcellular location">
    <subcellularLocation>
        <location evidence="1">Membrane</location>
        <topology evidence="1">Single-pass type I membrane protein</topology>
    </subcellularLocation>
</comment>
<keyword evidence="13" id="KW-0832">Ubl conjugation</keyword>
<keyword evidence="19" id="KW-0325">Glycoprotein</keyword>
<feature type="transmembrane region" description="Helical" evidence="27">
    <location>
        <begin position="1198"/>
        <end position="1221"/>
    </location>
</feature>
<evidence type="ECO:0000256" key="3">
    <source>
        <dbReference type="ARBA" id="ARBA00011902"/>
    </source>
</evidence>
<dbReference type="GO" id="GO:0002116">
    <property type="term" value="C:semaphorin receptor complex"/>
    <property type="evidence" value="ECO:0007669"/>
    <property type="project" value="TreeGrafter"/>
</dbReference>
<dbReference type="InterPro" id="IPR016201">
    <property type="entry name" value="PSI"/>
</dbReference>
<keyword evidence="11" id="KW-0418">Kinase</keyword>
<dbReference type="InterPro" id="IPR036352">
    <property type="entry name" value="Semap_dom_sf"/>
</dbReference>
<dbReference type="InterPro" id="IPR011009">
    <property type="entry name" value="Kinase-like_dom_sf"/>
</dbReference>
<feature type="domain" description="Sema" evidence="29">
    <location>
        <begin position="293"/>
        <end position="781"/>
    </location>
</feature>
<dbReference type="FunFam" id="2.130.10.10:FF:000088">
    <property type="entry name" value="Hepatocyte growth factor receptor"/>
    <property type="match status" value="1"/>
</dbReference>
<dbReference type="InterPro" id="IPR014756">
    <property type="entry name" value="Ig_E-set"/>
</dbReference>
<keyword evidence="15 27" id="KW-0472">Membrane</keyword>
<evidence type="ECO:0000256" key="16">
    <source>
        <dbReference type="ARBA" id="ARBA00023137"/>
    </source>
</evidence>
<evidence type="ECO:0000313" key="30">
    <source>
        <dbReference type="Ensembl" id="ENSACDP00005005869.1"/>
    </source>
</evidence>
<dbReference type="GO" id="GO:0048468">
    <property type="term" value="P:cell development"/>
    <property type="evidence" value="ECO:0007669"/>
    <property type="project" value="UniProtKB-ARBA"/>
</dbReference>
<proteinExistence type="inferred from homology"/>
<evidence type="ECO:0000256" key="12">
    <source>
        <dbReference type="ARBA" id="ARBA00022840"/>
    </source>
</evidence>
<dbReference type="SUPFAM" id="SSF103575">
    <property type="entry name" value="Plexin repeat"/>
    <property type="match status" value="1"/>
</dbReference>
<dbReference type="FunFam" id="3.30.1680.10:FF:000006">
    <property type="entry name" value="Macrophage-stimulating 1 receptor b"/>
    <property type="match status" value="1"/>
</dbReference>
<dbReference type="InterPro" id="IPR015943">
    <property type="entry name" value="WD40/YVTN_repeat-like_dom_sf"/>
</dbReference>
<evidence type="ECO:0000256" key="11">
    <source>
        <dbReference type="ARBA" id="ARBA00022777"/>
    </source>
</evidence>
<evidence type="ECO:0000256" key="22">
    <source>
        <dbReference type="ARBA" id="ARBA00033117"/>
    </source>
</evidence>
<dbReference type="PROSITE" id="PS00107">
    <property type="entry name" value="PROTEIN_KINASE_ATP"/>
    <property type="match status" value="1"/>
</dbReference>
<dbReference type="PANTHER" id="PTHR22625:SF61">
    <property type="entry name" value="HEPATOCYTE GROWTH FACTOR RECEPTOR"/>
    <property type="match status" value="1"/>
</dbReference>
<dbReference type="PROSITE" id="PS00109">
    <property type="entry name" value="PROTEIN_KINASE_TYR"/>
    <property type="match status" value="1"/>
</dbReference>
<protein>
    <recommendedName>
        <fullName evidence="4">Hepatocyte growth factor receptor</fullName>
        <ecNumber evidence="3">2.7.10.1</ecNumber>
    </recommendedName>
    <alternativeName>
        <fullName evidence="23">HGF/SF receptor</fullName>
    </alternativeName>
    <alternativeName>
        <fullName evidence="22">Proto-oncogene c-Met</fullName>
    </alternativeName>
    <alternativeName>
        <fullName evidence="20">Scatter factor receptor</fullName>
    </alternativeName>
    <alternativeName>
        <fullName evidence="21">Tyrosine-protein kinase Met</fullName>
    </alternativeName>
</protein>
<dbReference type="FunFam" id="1.10.510.10:FF:000093">
    <property type="entry name" value="Hepatocyte growth factor receptor"/>
    <property type="match status" value="1"/>
</dbReference>
<dbReference type="Gene3D" id="2.60.40.10">
    <property type="entry name" value="Immunoglobulins"/>
    <property type="match status" value="2"/>
</dbReference>
<evidence type="ECO:0000256" key="26">
    <source>
        <dbReference type="SAM" id="MobiDB-lite"/>
    </source>
</evidence>
<evidence type="ECO:0000256" key="21">
    <source>
        <dbReference type="ARBA" id="ARBA00033031"/>
    </source>
</evidence>
<dbReference type="PROSITE" id="PS51004">
    <property type="entry name" value="SEMA"/>
    <property type="match status" value="1"/>
</dbReference>
<evidence type="ECO:0000256" key="9">
    <source>
        <dbReference type="ARBA" id="ARBA00022737"/>
    </source>
</evidence>
<dbReference type="GO" id="GO:0010468">
    <property type="term" value="P:regulation of gene expression"/>
    <property type="evidence" value="ECO:0007669"/>
    <property type="project" value="UniProtKB-ARBA"/>
</dbReference>
<dbReference type="SMART" id="SM00423">
    <property type="entry name" value="PSI"/>
    <property type="match status" value="1"/>
</dbReference>
<keyword evidence="12 25" id="KW-0067">ATP-binding</keyword>
<dbReference type="Gene3D" id="2.130.10.10">
    <property type="entry name" value="YVTN repeat-like/Quinoprotein amine dehydrogenase"/>
    <property type="match status" value="1"/>
</dbReference>
<evidence type="ECO:0000256" key="13">
    <source>
        <dbReference type="ARBA" id="ARBA00022843"/>
    </source>
</evidence>
<dbReference type="Ensembl" id="ENSACDT00005007053.1">
    <property type="protein sequence ID" value="ENSACDP00005005869.1"/>
    <property type="gene ID" value="ENSACDG00005004294.1"/>
</dbReference>
<keyword evidence="6" id="KW-0808">Transferase</keyword>
<dbReference type="GO" id="GO:0017154">
    <property type="term" value="F:semaphorin receptor activity"/>
    <property type="evidence" value="ECO:0007669"/>
    <property type="project" value="InterPro"/>
</dbReference>
<evidence type="ECO:0000256" key="19">
    <source>
        <dbReference type="ARBA" id="ARBA00023180"/>
    </source>
</evidence>
<dbReference type="InterPro" id="IPR001627">
    <property type="entry name" value="Semap_dom"/>
</dbReference>
<dbReference type="Gene3D" id="1.10.510.10">
    <property type="entry name" value="Transferase(Phosphotransferase) domain 1"/>
    <property type="match status" value="1"/>
</dbReference>
<dbReference type="PANTHER" id="PTHR22625">
    <property type="entry name" value="PLEXIN"/>
    <property type="match status" value="1"/>
</dbReference>
<comment type="caution">
    <text evidence="24">Lacks conserved residue(s) required for the propagation of feature annotation.</text>
</comment>
<dbReference type="SMART" id="SM00219">
    <property type="entry name" value="TyrKc"/>
    <property type="match status" value="1"/>
</dbReference>
<evidence type="ECO:0000256" key="25">
    <source>
        <dbReference type="PROSITE-ProRule" id="PRU10141"/>
    </source>
</evidence>
<dbReference type="Pfam" id="PF01403">
    <property type="entry name" value="Sema"/>
    <property type="match status" value="1"/>
</dbReference>
<keyword evidence="18" id="KW-0675">Receptor</keyword>
<evidence type="ECO:0000256" key="7">
    <source>
        <dbReference type="ARBA" id="ARBA00022692"/>
    </source>
</evidence>
<dbReference type="InterPro" id="IPR020635">
    <property type="entry name" value="Tyr_kinase_cat_dom"/>
</dbReference>
<dbReference type="Pfam" id="PF07714">
    <property type="entry name" value="PK_Tyr_Ser-Thr"/>
    <property type="match status" value="1"/>
</dbReference>
<dbReference type="GO" id="GO:0005886">
    <property type="term" value="C:plasma membrane"/>
    <property type="evidence" value="ECO:0007669"/>
    <property type="project" value="TreeGrafter"/>
</dbReference>
<comment type="similarity">
    <text evidence="2">Belongs to the plexin family.</text>
</comment>
<dbReference type="SUPFAM" id="SSF56112">
    <property type="entry name" value="Protein kinase-like (PK-like)"/>
    <property type="match status" value="1"/>
</dbReference>
<feature type="compositionally biased region" description="Basic residues" evidence="26">
    <location>
        <begin position="195"/>
        <end position="210"/>
    </location>
</feature>
<evidence type="ECO:0000313" key="31">
    <source>
        <dbReference type="Proteomes" id="UP000694521"/>
    </source>
</evidence>
<dbReference type="FunFam" id="2.60.40.10:FF:000400">
    <property type="entry name" value="Hepatocyte growth factor receptor"/>
    <property type="match status" value="1"/>
</dbReference>
<dbReference type="SMART" id="SM00630">
    <property type="entry name" value="Sema"/>
    <property type="match status" value="1"/>
</dbReference>
<feature type="compositionally biased region" description="Basic and acidic residues" evidence="26">
    <location>
        <begin position="236"/>
        <end position="246"/>
    </location>
</feature>
<dbReference type="InterPro" id="IPR013783">
    <property type="entry name" value="Ig-like_fold"/>
</dbReference>
<keyword evidence="10 25" id="KW-0547">Nucleotide-binding</keyword>
<evidence type="ECO:0000256" key="2">
    <source>
        <dbReference type="ARBA" id="ARBA00010297"/>
    </source>
</evidence>
<keyword evidence="7 27" id="KW-0812">Transmembrane</keyword>
<evidence type="ECO:0000256" key="20">
    <source>
        <dbReference type="ARBA" id="ARBA00030820"/>
    </source>
</evidence>
<evidence type="ECO:0000256" key="18">
    <source>
        <dbReference type="ARBA" id="ARBA00023170"/>
    </source>
</evidence>
<dbReference type="InterPro" id="IPR008266">
    <property type="entry name" value="Tyr_kinase_AS"/>
</dbReference>
<name>A0A8B9DDY0_ANSCY</name>
<evidence type="ECO:0000259" key="28">
    <source>
        <dbReference type="PROSITE" id="PS50011"/>
    </source>
</evidence>
<evidence type="ECO:0000256" key="6">
    <source>
        <dbReference type="ARBA" id="ARBA00022679"/>
    </source>
</evidence>
<dbReference type="GO" id="GO:0030334">
    <property type="term" value="P:regulation of cell migration"/>
    <property type="evidence" value="ECO:0007669"/>
    <property type="project" value="TreeGrafter"/>
</dbReference>
<dbReference type="InterPro" id="IPR000719">
    <property type="entry name" value="Prot_kinase_dom"/>
</dbReference>
<dbReference type="CDD" id="cd11278">
    <property type="entry name" value="Sema_MET"/>
    <property type="match status" value="1"/>
</dbReference>
<dbReference type="CDD" id="cd01179">
    <property type="entry name" value="IPT_plexin_repeat2"/>
    <property type="match status" value="1"/>
</dbReference>
<dbReference type="Proteomes" id="UP000694521">
    <property type="component" value="Unplaced"/>
</dbReference>
<accession>A0A8B9DDY0</accession>
<evidence type="ECO:0000256" key="4">
    <source>
        <dbReference type="ARBA" id="ARBA00019839"/>
    </source>
</evidence>
<reference evidence="30" key="1">
    <citation type="submission" date="2025-08" db="UniProtKB">
        <authorList>
            <consortium name="Ensembl"/>
        </authorList>
    </citation>
    <scope>IDENTIFICATION</scope>
</reference>
<dbReference type="GO" id="GO:0005524">
    <property type="term" value="F:ATP binding"/>
    <property type="evidence" value="ECO:0007669"/>
    <property type="project" value="UniProtKB-UniRule"/>
</dbReference>
<keyword evidence="17" id="KW-1015">Disulfide bond</keyword>
<evidence type="ECO:0000256" key="14">
    <source>
        <dbReference type="ARBA" id="ARBA00022989"/>
    </source>
</evidence>
<evidence type="ECO:0000256" key="23">
    <source>
        <dbReference type="ARBA" id="ARBA00033136"/>
    </source>
</evidence>